<accession>A0A9Q8Z7E3</accession>
<proteinExistence type="predicted"/>
<dbReference type="EMBL" id="CP089276">
    <property type="protein sequence ID" value="USP76565.1"/>
    <property type="molecule type" value="Genomic_DNA"/>
</dbReference>
<dbReference type="AlphaFoldDB" id="A0A9Q8Z7E3"/>
<dbReference type="VEuPathDB" id="FungiDB:yc1106_03839"/>
<feature type="domain" description="DUF8212" evidence="2">
    <location>
        <begin position="255"/>
        <end position="284"/>
    </location>
</feature>
<name>A0A9Q8Z7E3_CURCL</name>
<reference evidence="3" key="1">
    <citation type="submission" date="2021-12" db="EMBL/GenBank/DDBJ databases">
        <title>Curvularia clavata genome.</title>
        <authorList>
            <person name="Cao Y."/>
        </authorList>
    </citation>
    <scope>NUCLEOTIDE SEQUENCE</scope>
    <source>
        <strain evidence="3">Yc1106</strain>
    </source>
</reference>
<dbReference type="OrthoDB" id="3661453at2759"/>
<dbReference type="Pfam" id="PF06985">
    <property type="entry name" value="HET"/>
    <property type="match status" value="1"/>
</dbReference>
<dbReference type="PANTHER" id="PTHR10622">
    <property type="entry name" value="HET DOMAIN-CONTAINING PROTEIN"/>
    <property type="match status" value="1"/>
</dbReference>
<evidence type="ECO:0000313" key="4">
    <source>
        <dbReference type="Proteomes" id="UP001056012"/>
    </source>
</evidence>
<keyword evidence="4" id="KW-1185">Reference proteome</keyword>
<dbReference type="Pfam" id="PF26640">
    <property type="entry name" value="DUF8212"/>
    <property type="match status" value="1"/>
</dbReference>
<feature type="domain" description="Heterokaryon incompatibility" evidence="1">
    <location>
        <begin position="29"/>
        <end position="140"/>
    </location>
</feature>
<evidence type="ECO:0000259" key="2">
    <source>
        <dbReference type="Pfam" id="PF26640"/>
    </source>
</evidence>
<dbReference type="InterPro" id="IPR010730">
    <property type="entry name" value="HET"/>
</dbReference>
<sequence>MRLIKVDYCKCEGPKLEDFTFRMNDLPRYVIFSHRWLSQNEHGGDVTFKEFNDSEDQIRQAAAIRNPEKRKAEIERLGLRTPAFDKLLRAVEVARGLWASHIWIDSCCINRDNSSELTEALNSMYRYYKEADTCLVYLHDFGGSSEPYEFSNQQWFKRGWTLQELIAPKRVNFYNQNWEFIGTRSETAIAEAISKVTKIPKEALDGRIPPYEYSVAQRMSWAANRDTTRGEDMAYSLFGLFDVNLTPIYGEGAQKAFLRLQEAILSSTNDMSLFAWTSNETNEEYRGILARSPKEFREAGNLVHRKFLGPNPEFSMTNRGLKIMPLLSKRRDDTYFMPLNCAEKRSDSAQSLGIILAKRSPSDERLYRYKPAKLAPFDNTFVNKDYRFWLRQSETPIYIVRNERVVRRERTVSNEKVVPTNERLVPSEKAVRNERIVLKARTTQDERIVQRKRTGRRERTASNEEVAQNEAWESALITEVSSWLEKPLSGDTAMELSKAGPRDPER</sequence>
<gene>
    <name evidence="3" type="ORF">yc1106_03839</name>
</gene>
<dbReference type="InterPro" id="IPR058525">
    <property type="entry name" value="DUF8212"/>
</dbReference>
<dbReference type="PANTHER" id="PTHR10622:SF12">
    <property type="entry name" value="HET DOMAIN-CONTAINING PROTEIN"/>
    <property type="match status" value="1"/>
</dbReference>
<protein>
    <submittedName>
        <fullName evidence="3">HET-domain-containing protein</fullName>
    </submittedName>
</protein>
<evidence type="ECO:0000259" key="1">
    <source>
        <dbReference type="Pfam" id="PF06985"/>
    </source>
</evidence>
<organism evidence="3 4">
    <name type="scientific">Curvularia clavata</name>
    <dbReference type="NCBI Taxonomy" id="95742"/>
    <lineage>
        <taxon>Eukaryota</taxon>
        <taxon>Fungi</taxon>
        <taxon>Dikarya</taxon>
        <taxon>Ascomycota</taxon>
        <taxon>Pezizomycotina</taxon>
        <taxon>Dothideomycetes</taxon>
        <taxon>Pleosporomycetidae</taxon>
        <taxon>Pleosporales</taxon>
        <taxon>Pleosporineae</taxon>
        <taxon>Pleosporaceae</taxon>
        <taxon>Curvularia</taxon>
    </lineage>
</organism>
<dbReference type="Proteomes" id="UP001056012">
    <property type="component" value="Chromosome 3"/>
</dbReference>
<evidence type="ECO:0000313" key="3">
    <source>
        <dbReference type="EMBL" id="USP76565.1"/>
    </source>
</evidence>